<gene>
    <name evidence="1" type="ORF">GGQ73_003241</name>
</gene>
<comment type="caution">
    <text evidence="1">The sequence shown here is derived from an EMBL/GenBank/DDBJ whole genome shotgun (WGS) entry which is preliminary data.</text>
</comment>
<evidence type="ECO:0000313" key="1">
    <source>
        <dbReference type="EMBL" id="MBB3947275.1"/>
    </source>
</evidence>
<dbReference type="Proteomes" id="UP000565286">
    <property type="component" value="Unassembled WGS sequence"/>
</dbReference>
<proteinExistence type="predicted"/>
<protein>
    <submittedName>
        <fullName evidence="1">Uncharacterized protein</fullName>
    </submittedName>
</protein>
<sequence length="49" mass="5348">MALKIPEKGRVAFEKLKSASADYRTLIAILSINSAVRNAYSSPDHPGLF</sequence>
<name>A0A7W6C7R3_9HYPH</name>
<reference evidence="1 2" key="1">
    <citation type="submission" date="2020-08" db="EMBL/GenBank/DDBJ databases">
        <title>Genomic Encyclopedia of Type Strains, Phase IV (KMG-IV): sequencing the most valuable type-strain genomes for metagenomic binning, comparative biology and taxonomic classification.</title>
        <authorList>
            <person name="Goeker M."/>
        </authorList>
    </citation>
    <scope>NUCLEOTIDE SEQUENCE [LARGE SCALE GENOMIC DNA]</scope>
    <source>
        <strain evidence="1 2">DSM 26438</strain>
    </source>
</reference>
<organism evidence="1 2">
    <name type="scientific">Rhizobium skierniewicense</name>
    <dbReference type="NCBI Taxonomy" id="984260"/>
    <lineage>
        <taxon>Bacteria</taxon>
        <taxon>Pseudomonadati</taxon>
        <taxon>Pseudomonadota</taxon>
        <taxon>Alphaproteobacteria</taxon>
        <taxon>Hyphomicrobiales</taxon>
        <taxon>Rhizobiaceae</taxon>
        <taxon>Rhizobium/Agrobacterium group</taxon>
        <taxon>Rhizobium</taxon>
    </lineage>
</organism>
<keyword evidence="2" id="KW-1185">Reference proteome</keyword>
<accession>A0A7W6C7R3</accession>
<dbReference type="EMBL" id="JACIDV010000009">
    <property type="protein sequence ID" value="MBB3947275.1"/>
    <property type="molecule type" value="Genomic_DNA"/>
</dbReference>
<dbReference type="AlphaFoldDB" id="A0A7W6C7R3"/>
<evidence type="ECO:0000313" key="2">
    <source>
        <dbReference type="Proteomes" id="UP000565286"/>
    </source>
</evidence>